<dbReference type="InterPro" id="IPR024079">
    <property type="entry name" value="MetalloPept_cat_dom_sf"/>
</dbReference>
<feature type="disulfide bond" evidence="9">
    <location>
        <begin position="144"/>
        <end position="166"/>
    </location>
</feature>
<evidence type="ECO:0000256" key="5">
    <source>
        <dbReference type="ARBA" id="ARBA00022833"/>
    </source>
</evidence>
<dbReference type="InterPro" id="IPR035914">
    <property type="entry name" value="Sperma_CUB_dom_sf"/>
</dbReference>
<dbReference type="InterPro" id="IPR006026">
    <property type="entry name" value="Peptidase_Metallo"/>
</dbReference>
<sequence length="449" mass="52063">MPQKDQYCIWRRATENLFLSKTESTKELRRSLIRSGAENNRFTISHISAGMFQWTLLLFLSTPLYAIRLGRAINDDNYPERLWETDRAIPFTFDTVFPDENRPALRDILREIQSRTCLSFTEVPITSLTRKSTTTIVFTNGTECQSWRVGKNNELVRYTVAFNDGCMKIVNYYELLFYTIGIQSPHQRYDRDEYVTLLENNTKPDFLDMFDKYSPEESKSYGVPYDFDSLLHVIPEFGSIDGMKPTILAKDHLYQYTMGRNIYAPSHADYLEINRLFKCLDKCEAEKTACENGGYVNPHNCSECSCPRGFTGRLCTELDYNEATHKGCGGYIDVTDSWKELTIQRQANENNISCYWFLNAPKGRNIEIKLVTIAPENERCTPFTKTWLEIRSGNFIPGGYKFFCNKQLPKDPIRTNENFVVLTLSQDYSDPTTFTLLHRSVLDEKHNES</sequence>
<keyword evidence="4 10" id="KW-0378">Hydrolase</keyword>
<evidence type="ECO:0000313" key="14">
    <source>
        <dbReference type="Proteomes" id="UP001175271"/>
    </source>
</evidence>
<dbReference type="GO" id="GO:0004222">
    <property type="term" value="F:metalloendopeptidase activity"/>
    <property type="evidence" value="ECO:0007669"/>
    <property type="project" value="UniProtKB-UniRule"/>
</dbReference>
<evidence type="ECO:0000256" key="10">
    <source>
        <dbReference type="RuleBase" id="RU361183"/>
    </source>
</evidence>
<dbReference type="PROSITE" id="PS01186">
    <property type="entry name" value="EGF_2"/>
    <property type="match status" value="1"/>
</dbReference>
<gene>
    <name evidence="13" type="ORF">QR680_015543</name>
</gene>
<dbReference type="AlphaFoldDB" id="A0AA39H935"/>
<evidence type="ECO:0000259" key="12">
    <source>
        <dbReference type="PROSITE" id="PS51864"/>
    </source>
</evidence>
<evidence type="ECO:0000256" key="4">
    <source>
        <dbReference type="ARBA" id="ARBA00022801"/>
    </source>
</evidence>
<dbReference type="SUPFAM" id="SSF49854">
    <property type="entry name" value="Spermadhesin, CUB domain"/>
    <property type="match status" value="1"/>
</dbReference>
<dbReference type="GO" id="GO:0008270">
    <property type="term" value="F:zinc ion binding"/>
    <property type="evidence" value="ECO:0007669"/>
    <property type="project" value="InterPro"/>
</dbReference>
<dbReference type="Pfam" id="PF01400">
    <property type="entry name" value="Astacin"/>
    <property type="match status" value="1"/>
</dbReference>
<dbReference type="PANTHER" id="PTHR10127">
    <property type="entry name" value="DISCOIDIN, CUB, EGF, LAMININ , AND ZINC METALLOPROTEASE DOMAIN CONTAINING"/>
    <property type="match status" value="1"/>
</dbReference>
<dbReference type="PRINTS" id="PR00480">
    <property type="entry name" value="ASTACIN"/>
</dbReference>
<dbReference type="PROSITE" id="PS01180">
    <property type="entry name" value="CUB"/>
    <property type="match status" value="1"/>
</dbReference>
<keyword evidence="14" id="KW-1185">Reference proteome</keyword>
<feature type="domain" description="Peptidase M12A" evidence="12">
    <location>
        <begin position="71"/>
        <end position="280"/>
    </location>
</feature>
<evidence type="ECO:0000256" key="2">
    <source>
        <dbReference type="ARBA" id="ARBA00022670"/>
    </source>
</evidence>
<evidence type="ECO:0000259" key="11">
    <source>
        <dbReference type="PROSITE" id="PS01180"/>
    </source>
</evidence>
<dbReference type="PROSITE" id="PS51864">
    <property type="entry name" value="ASTACIN"/>
    <property type="match status" value="1"/>
</dbReference>
<comment type="cofactor">
    <cofactor evidence="10">
        <name>Zn(2+)</name>
        <dbReference type="ChEBI" id="CHEBI:29105"/>
    </cofactor>
    <text evidence="10">Binds 1 zinc ion per subunit.</text>
</comment>
<dbReference type="EMBL" id="JAUCMV010000004">
    <property type="protein sequence ID" value="KAK0400979.1"/>
    <property type="molecule type" value="Genomic_DNA"/>
</dbReference>
<dbReference type="EC" id="3.4.24.-" evidence="10"/>
<evidence type="ECO:0000256" key="8">
    <source>
        <dbReference type="PROSITE-ProRule" id="PRU00059"/>
    </source>
</evidence>
<dbReference type="SMART" id="SM00042">
    <property type="entry name" value="CUB"/>
    <property type="match status" value="1"/>
</dbReference>
<protein>
    <recommendedName>
        <fullName evidence="10">Metalloendopeptidase</fullName>
        <ecNumber evidence="10">3.4.24.-</ecNumber>
    </recommendedName>
</protein>
<keyword evidence="5 10" id="KW-0862">Zinc</keyword>
<name>A0AA39H935_9BILA</name>
<keyword evidence="3 10" id="KW-0479">Metal-binding</keyword>
<dbReference type="GO" id="GO:0006508">
    <property type="term" value="P:proteolysis"/>
    <property type="evidence" value="ECO:0007669"/>
    <property type="project" value="UniProtKB-KW"/>
</dbReference>
<dbReference type="Gene3D" id="3.40.390.10">
    <property type="entry name" value="Collagenase (Catalytic Domain)"/>
    <property type="match status" value="1"/>
</dbReference>
<dbReference type="SMART" id="SM00235">
    <property type="entry name" value="ZnMc"/>
    <property type="match status" value="1"/>
</dbReference>
<keyword evidence="1" id="KW-0245">EGF-like domain</keyword>
<evidence type="ECO:0000256" key="7">
    <source>
        <dbReference type="ARBA" id="ARBA00023157"/>
    </source>
</evidence>
<reference evidence="13" key="1">
    <citation type="submission" date="2023-06" db="EMBL/GenBank/DDBJ databases">
        <title>Genomic analysis of the entomopathogenic nematode Steinernema hermaphroditum.</title>
        <authorList>
            <person name="Schwarz E.M."/>
            <person name="Heppert J.K."/>
            <person name="Baniya A."/>
            <person name="Schwartz H.T."/>
            <person name="Tan C.-H."/>
            <person name="Antoshechkin I."/>
            <person name="Sternberg P.W."/>
            <person name="Goodrich-Blair H."/>
            <person name="Dillman A.R."/>
        </authorList>
    </citation>
    <scope>NUCLEOTIDE SEQUENCE</scope>
    <source>
        <strain evidence="13">PS9179</strain>
        <tissue evidence="13">Whole animal</tissue>
    </source>
</reference>
<evidence type="ECO:0000256" key="1">
    <source>
        <dbReference type="ARBA" id="ARBA00022536"/>
    </source>
</evidence>
<keyword evidence="7 9" id="KW-1015">Disulfide bond</keyword>
<organism evidence="13 14">
    <name type="scientific">Steinernema hermaphroditum</name>
    <dbReference type="NCBI Taxonomy" id="289476"/>
    <lineage>
        <taxon>Eukaryota</taxon>
        <taxon>Metazoa</taxon>
        <taxon>Ecdysozoa</taxon>
        <taxon>Nematoda</taxon>
        <taxon>Chromadorea</taxon>
        <taxon>Rhabditida</taxon>
        <taxon>Tylenchina</taxon>
        <taxon>Panagrolaimomorpha</taxon>
        <taxon>Strongyloidoidea</taxon>
        <taxon>Steinernematidae</taxon>
        <taxon>Steinernema</taxon>
    </lineage>
</organism>
<comment type="caution">
    <text evidence="8">Lacks conserved residue(s) required for the propagation of feature annotation.</text>
</comment>
<evidence type="ECO:0000256" key="3">
    <source>
        <dbReference type="ARBA" id="ARBA00022723"/>
    </source>
</evidence>
<dbReference type="InterPro" id="IPR000859">
    <property type="entry name" value="CUB_dom"/>
</dbReference>
<dbReference type="PANTHER" id="PTHR10127:SF862">
    <property type="entry name" value="ZINC METALLOPROTEINASE NAS-27"/>
    <property type="match status" value="1"/>
</dbReference>
<feature type="domain" description="CUB" evidence="11">
    <location>
        <begin position="328"/>
        <end position="441"/>
    </location>
</feature>
<dbReference type="SUPFAM" id="SSF55486">
    <property type="entry name" value="Metalloproteases ('zincins'), catalytic domain"/>
    <property type="match status" value="1"/>
</dbReference>
<evidence type="ECO:0000313" key="13">
    <source>
        <dbReference type="EMBL" id="KAK0400979.1"/>
    </source>
</evidence>
<accession>A0AA39H935</accession>
<keyword evidence="6 10" id="KW-0482">Metalloprotease</keyword>
<dbReference type="Gene3D" id="2.60.120.290">
    <property type="entry name" value="Spermadhesin, CUB domain"/>
    <property type="match status" value="1"/>
</dbReference>
<comment type="caution">
    <text evidence="13">The sequence shown here is derived from an EMBL/GenBank/DDBJ whole genome shotgun (WGS) entry which is preliminary data.</text>
</comment>
<evidence type="ECO:0000256" key="9">
    <source>
        <dbReference type="PROSITE-ProRule" id="PRU01211"/>
    </source>
</evidence>
<proteinExistence type="predicted"/>
<dbReference type="InterPro" id="IPR001506">
    <property type="entry name" value="Peptidase_M12A"/>
</dbReference>
<dbReference type="InterPro" id="IPR000742">
    <property type="entry name" value="EGF"/>
</dbReference>
<dbReference type="Proteomes" id="UP001175271">
    <property type="component" value="Unassembled WGS sequence"/>
</dbReference>
<evidence type="ECO:0000256" key="6">
    <source>
        <dbReference type="ARBA" id="ARBA00023049"/>
    </source>
</evidence>
<keyword evidence="2 10" id="KW-0645">Protease</keyword>